<proteinExistence type="predicted"/>
<dbReference type="EMBL" id="MU091652">
    <property type="protein sequence ID" value="KAF7846883.1"/>
    <property type="molecule type" value="Genomic_DNA"/>
</dbReference>
<evidence type="ECO:0000313" key="2">
    <source>
        <dbReference type="Proteomes" id="UP000806378"/>
    </source>
</evidence>
<sequence length="94" mass="10874">MVKEHYVKIWLSRNSSSHMPPSFPEKSLISIPFPIPSSSKPYFECCRPDAFDHYYKDGDAVPLYANEVGPFHNPSETYHFFDLLFCSPDFAVPR</sequence>
<organism evidence="1 2">
    <name type="scientific">Corymbia citriodora subsp. variegata</name>
    <dbReference type="NCBI Taxonomy" id="360336"/>
    <lineage>
        <taxon>Eukaryota</taxon>
        <taxon>Viridiplantae</taxon>
        <taxon>Streptophyta</taxon>
        <taxon>Embryophyta</taxon>
        <taxon>Tracheophyta</taxon>
        <taxon>Spermatophyta</taxon>
        <taxon>Magnoliopsida</taxon>
        <taxon>eudicotyledons</taxon>
        <taxon>Gunneridae</taxon>
        <taxon>Pentapetalae</taxon>
        <taxon>rosids</taxon>
        <taxon>malvids</taxon>
        <taxon>Myrtales</taxon>
        <taxon>Myrtaceae</taxon>
        <taxon>Myrtoideae</taxon>
        <taxon>Eucalypteae</taxon>
        <taxon>Corymbia</taxon>
    </lineage>
</organism>
<protein>
    <submittedName>
        <fullName evidence="1">Uncharacterized protein</fullName>
    </submittedName>
</protein>
<gene>
    <name evidence="1" type="ORF">BT93_L3626</name>
</gene>
<name>A0A8T0CH96_CORYI</name>
<dbReference type="OrthoDB" id="1711454at2759"/>
<evidence type="ECO:0000313" key="1">
    <source>
        <dbReference type="EMBL" id="KAF7846883.1"/>
    </source>
</evidence>
<accession>A0A8T0CH96</accession>
<dbReference type="AlphaFoldDB" id="A0A8T0CH96"/>
<comment type="caution">
    <text evidence="1">The sequence shown here is derived from an EMBL/GenBank/DDBJ whole genome shotgun (WGS) entry which is preliminary data.</text>
</comment>
<dbReference type="Gramene" id="rna-gnl|WGS:JABURB|Cocit.L3626.1">
    <property type="protein sequence ID" value="cds-KAF7846883.1"/>
    <property type="gene ID" value="gene-BT93_L3626"/>
</dbReference>
<keyword evidence="2" id="KW-1185">Reference proteome</keyword>
<dbReference type="Proteomes" id="UP000806378">
    <property type="component" value="Unassembled WGS sequence"/>
</dbReference>
<reference evidence="1" key="1">
    <citation type="submission" date="2020-05" db="EMBL/GenBank/DDBJ databases">
        <title>WGS assembly of Corymbia citriodora subspecies variegata.</title>
        <authorList>
            <person name="Barry K."/>
            <person name="Hundley H."/>
            <person name="Shu S."/>
            <person name="Jenkins J."/>
            <person name="Grimwood J."/>
            <person name="Baten A."/>
        </authorList>
    </citation>
    <scope>NUCLEOTIDE SEQUENCE</scope>
    <source>
        <strain evidence="1">CV2-018</strain>
    </source>
</reference>